<keyword evidence="4 6" id="KW-0472">Membrane</keyword>
<keyword evidence="9" id="KW-1185">Reference proteome</keyword>
<dbReference type="GO" id="GO:0000271">
    <property type="term" value="P:polysaccharide biosynthetic process"/>
    <property type="evidence" value="ECO:0007669"/>
    <property type="project" value="InterPro"/>
</dbReference>
<feature type="transmembrane region" description="Helical" evidence="6">
    <location>
        <begin position="24"/>
        <end position="46"/>
    </location>
</feature>
<keyword evidence="3 6" id="KW-1133">Transmembrane helix</keyword>
<feature type="domain" description="GtrA/DPMS transmembrane" evidence="7">
    <location>
        <begin position="26"/>
        <end position="136"/>
    </location>
</feature>
<gene>
    <name evidence="8" type="ORF">DYI37_11640</name>
</gene>
<keyword evidence="2 6" id="KW-0812">Transmembrane</keyword>
<accession>A0A371X376</accession>
<protein>
    <submittedName>
        <fullName evidence="8">GtrA family protein</fullName>
    </submittedName>
</protein>
<feature type="transmembrane region" description="Helical" evidence="6">
    <location>
        <begin position="82"/>
        <end position="103"/>
    </location>
</feature>
<dbReference type="AlphaFoldDB" id="A0A371X376"/>
<evidence type="ECO:0000256" key="4">
    <source>
        <dbReference type="ARBA" id="ARBA00023136"/>
    </source>
</evidence>
<dbReference type="GO" id="GO:0016020">
    <property type="term" value="C:membrane"/>
    <property type="evidence" value="ECO:0007669"/>
    <property type="project" value="UniProtKB-SubCell"/>
</dbReference>
<evidence type="ECO:0000259" key="7">
    <source>
        <dbReference type="Pfam" id="PF04138"/>
    </source>
</evidence>
<evidence type="ECO:0000256" key="3">
    <source>
        <dbReference type="ARBA" id="ARBA00022989"/>
    </source>
</evidence>
<sequence>MRLAIAKWLTFRTLLSRASLGADALRFLVAGGLNTLLTFLIYQLALFLVSPSLAYGLAWLCGLAFVMVFYPSRVFAQKNTQLRNRLALAATYLIVFFVGLATIDILSRLGMPPRYSIIFAIVVTTVSNFVCGRFLVRREFGLAALKTRTRRPVMTFGKPHPPESGPTPIDHSRE</sequence>
<dbReference type="OrthoDB" id="8085596at2"/>
<evidence type="ECO:0000256" key="6">
    <source>
        <dbReference type="SAM" id="Phobius"/>
    </source>
</evidence>
<name>A0A371X376_9HYPH</name>
<dbReference type="EMBL" id="QURL01000004">
    <property type="protein sequence ID" value="RFC63649.1"/>
    <property type="molecule type" value="Genomic_DNA"/>
</dbReference>
<comment type="caution">
    <text evidence="8">The sequence shown here is derived from an EMBL/GenBank/DDBJ whole genome shotgun (WGS) entry which is preliminary data.</text>
</comment>
<evidence type="ECO:0000313" key="9">
    <source>
        <dbReference type="Proteomes" id="UP000264310"/>
    </source>
</evidence>
<feature type="region of interest" description="Disordered" evidence="5">
    <location>
        <begin position="154"/>
        <end position="174"/>
    </location>
</feature>
<comment type="subcellular location">
    <subcellularLocation>
        <location evidence="1">Membrane</location>
        <topology evidence="1">Multi-pass membrane protein</topology>
    </subcellularLocation>
</comment>
<reference evidence="8 9" key="1">
    <citation type="submission" date="2018-08" db="EMBL/GenBank/DDBJ databases">
        <title>Fulvimarina sp. 85, whole genome shotgun sequence.</title>
        <authorList>
            <person name="Tuo L."/>
        </authorList>
    </citation>
    <scope>NUCLEOTIDE SEQUENCE [LARGE SCALE GENOMIC DNA]</scope>
    <source>
        <strain evidence="8 9">85</strain>
    </source>
</reference>
<feature type="transmembrane region" description="Helical" evidence="6">
    <location>
        <begin position="52"/>
        <end position="70"/>
    </location>
</feature>
<evidence type="ECO:0000256" key="5">
    <source>
        <dbReference type="SAM" id="MobiDB-lite"/>
    </source>
</evidence>
<dbReference type="InterPro" id="IPR007267">
    <property type="entry name" value="GtrA_DPMS_TM"/>
</dbReference>
<evidence type="ECO:0000256" key="1">
    <source>
        <dbReference type="ARBA" id="ARBA00004141"/>
    </source>
</evidence>
<dbReference type="Pfam" id="PF04138">
    <property type="entry name" value="GtrA_DPMS_TM"/>
    <property type="match status" value="1"/>
</dbReference>
<proteinExistence type="predicted"/>
<feature type="transmembrane region" description="Helical" evidence="6">
    <location>
        <begin position="115"/>
        <end position="136"/>
    </location>
</feature>
<dbReference type="Proteomes" id="UP000264310">
    <property type="component" value="Unassembled WGS sequence"/>
</dbReference>
<dbReference type="RefSeq" id="WP_116683379.1">
    <property type="nucleotide sequence ID" value="NZ_QURL01000004.1"/>
</dbReference>
<evidence type="ECO:0000313" key="8">
    <source>
        <dbReference type="EMBL" id="RFC63649.1"/>
    </source>
</evidence>
<evidence type="ECO:0000256" key="2">
    <source>
        <dbReference type="ARBA" id="ARBA00022692"/>
    </source>
</evidence>
<organism evidence="8 9">
    <name type="scientific">Fulvimarina endophytica</name>
    <dbReference type="NCBI Taxonomy" id="2293836"/>
    <lineage>
        <taxon>Bacteria</taxon>
        <taxon>Pseudomonadati</taxon>
        <taxon>Pseudomonadota</taxon>
        <taxon>Alphaproteobacteria</taxon>
        <taxon>Hyphomicrobiales</taxon>
        <taxon>Aurantimonadaceae</taxon>
        <taxon>Fulvimarina</taxon>
    </lineage>
</organism>